<dbReference type="Proteomes" id="UP000595437">
    <property type="component" value="Chromosome 5"/>
</dbReference>
<dbReference type="Pfam" id="PF01359">
    <property type="entry name" value="Transposase_1"/>
    <property type="match status" value="1"/>
</dbReference>
<dbReference type="EMBL" id="CP045894">
    <property type="protein sequence ID" value="QQP54689.1"/>
    <property type="molecule type" value="Genomic_DNA"/>
</dbReference>
<sequence length="75" mass="8830">MDHIRQYQVKTSQTVVKPGLTASKVLLFVWWDWKRIIHYEQWITANNCTVLTQAIDQKCPELANRKGVVFQQDNV</sequence>
<dbReference type="AlphaFoldDB" id="A0A7T8KF00"/>
<reference evidence="2" key="1">
    <citation type="submission" date="2021-01" db="EMBL/GenBank/DDBJ databases">
        <title>Caligus Genome Assembly.</title>
        <authorList>
            <person name="Gallardo-Escarate C."/>
        </authorList>
    </citation>
    <scope>NUCLEOTIDE SEQUENCE [LARGE SCALE GENOMIC DNA]</scope>
</reference>
<protein>
    <submittedName>
        <fullName evidence="1">DD34D transposase</fullName>
    </submittedName>
</protein>
<keyword evidence="2" id="KW-1185">Reference proteome</keyword>
<name>A0A7T8KF00_CALRO</name>
<accession>A0A7T8KF00</accession>
<organism evidence="1 2">
    <name type="scientific">Caligus rogercresseyi</name>
    <name type="common">Sea louse</name>
    <dbReference type="NCBI Taxonomy" id="217165"/>
    <lineage>
        <taxon>Eukaryota</taxon>
        <taxon>Metazoa</taxon>
        <taxon>Ecdysozoa</taxon>
        <taxon>Arthropoda</taxon>
        <taxon>Crustacea</taxon>
        <taxon>Multicrustacea</taxon>
        <taxon>Hexanauplia</taxon>
        <taxon>Copepoda</taxon>
        <taxon>Siphonostomatoida</taxon>
        <taxon>Caligidae</taxon>
        <taxon>Caligus</taxon>
    </lineage>
</organism>
<dbReference type="OrthoDB" id="10032414at2759"/>
<proteinExistence type="predicted"/>
<evidence type="ECO:0000313" key="2">
    <source>
        <dbReference type="Proteomes" id="UP000595437"/>
    </source>
</evidence>
<gene>
    <name evidence="1" type="ORF">FKW44_007603</name>
</gene>
<dbReference type="GO" id="GO:0003676">
    <property type="term" value="F:nucleic acid binding"/>
    <property type="evidence" value="ECO:0007669"/>
    <property type="project" value="InterPro"/>
</dbReference>
<dbReference type="Gene3D" id="3.30.420.10">
    <property type="entry name" value="Ribonuclease H-like superfamily/Ribonuclease H"/>
    <property type="match status" value="1"/>
</dbReference>
<dbReference type="InterPro" id="IPR036397">
    <property type="entry name" value="RNaseH_sf"/>
</dbReference>
<evidence type="ECO:0000313" key="1">
    <source>
        <dbReference type="EMBL" id="QQP54689.1"/>
    </source>
</evidence>
<dbReference type="InterPro" id="IPR001888">
    <property type="entry name" value="Transposase_1"/>
</dbReference>